<evidence type="ECO:0000259" key="3">
    <source>
        <dbReference type="Pfam" id="PF02182"/>
    </source>
</evidence>
<dbReference type="Gene3D" id="2.30.280.10">
    <property type="entry name" value="SRA-YDG"/>
    <property type="match status" value="1"/>
</dbReference>
<dbReference type="Gene3D" id="2.30.30.140">
    <property type="match status" value="3"/>
</dbReference>
<keyword evidence="5" id="KW-1185">Reference proteome</keyword>
<evidence type="ECO:0000256" key="1">
    <source>
        <dbReference type="ARBA" id="ARBA00023242"/>
    </source>
</evidence>
<feature type="compositionally biased region" description="Low complexity" evidence="2">
    <location>
        <begin position="951"/>
        <end position="962"/>
    </location>
</feature>
<proteinExistence type="predicted"/>
<dbReference type="EMBL" id="BRXZ01000284">
    <property type="protein sequence ID" value="GMI08817.1"/>
    <property type="molecule type" value="Genomic_DNA"/>
</dbReference>
<dbReference type="SUPFAM" id="SSF88697">
    <property type="entry name" value="PUA domain-like"/>
    <property type="match status" value="1"/>
</dbReference>
<dbReference type="InterPro" id="IPR003105">
    <property type="entry name" value="SRA_YDG"/>
</dbReference>
<evidence type="ECO:0000256" key="2">
    <source>
        <dbReference type="SAM" id="MobiDB-lite"/>
    </source>
</evidence>
<gene>
    <name evidence="4" type="ORF">TrRE_jg13471</name>
</gene>
<comment type="caution">
    <text evidence="4">The sequence shown here is derived from an EMBL/GenBank/DDBJ whole genome shotgun (WGS) entry which is preliminary data.</text>
</comment>
<keyword evidence="1" id="KW-0539">Nucleus</keyword>
<dbReference type="InterPro" id="IPR036987">
    <property type="entry name" value="SRA-YDG_sf"/>
</dbReference>
<protein>
    <recommendedName>
        <fullName evidence="3">YDG domain-containing protein</fullName>
    </recommendedName>
</protein>
<name>A0A9W7CIG3_9STRA</name>
<evidence type="ECO:0000313" key="4">
    <source>
        <dbReference type="EMBL" id="GMI08817.1"/>
    </source>
</evidence>
<dbReference type="Proteomes" id="UP001165082">
    <property type="component" value="Unassembled WGS sequence"/>
</dbReference>
<reference evidence="4" key="1">
    <citation type="submission" date="2022-07" db="EMBL/GenBank/DDBJ databases">
        <title>Genome analysis of Parmales, a sister group of diatoms, reveals the evolutionary specialization of diatoms from phago-mixotrophs to photoautotrophs.</title>
        <authorList>
            <person name="Ban H."/>
            <person name="Sato S."/>
            <person name="Yoshikawa S."/>
            <person name="Kazumasa Y."/>
            <person name="Nakamura Y."/>
            <person name="Ichinomiya M."/>
            <person name="Saitoh K."/>
            <person name="Sato N."/>
            <person name="Blanc-Mathieu R."/>
            <person name="Endo H."/>
            <person name="Kuwata A."/>
            <person name="Ogata H."/>
        </authorList>
    </citation>
    <scope>NUCLEOTIDE SEQUENCE</scope>
</reference>
<organism evidence="4 5">
    <name type="scientific">Triparma retinervis</name>
    <dbReference type="NCBI Taxonomy" id="2557542"/>
    <lineage>
        <taxon>Eukaryota</taxon>
        <taxon>Sar</taxon>
        <taxon>Stramenopiles</taxon>
        <taxon>Ochrophyta</taxon>
        <taxon>Bolidophyceae</taxon>
        <taxon>Parmales</taxon>
        <taxon>Triparmaceae</taxon>
        <taxon>Triparma</taxon>
    </lineage>
</organism>
<dbReference type="InterPro" id="IPR015947">
    <property type="entry name" value="PUA-like_sf"/>
</dbReference>
<accession>A0A9W7CIG3</accession>
<dbReference type="AlphaFoldDB" id="A0A9W7CIG3"/>
<feature type="domain" description="YDG" evidence="3">
    <location>
        <begin position="89"/>
        <end position="205"/>
    </location>
</feature>
<evidence type="ECO:0000313" key="5">
    <source>
        <dbReference type="Proteomes" id="UP001165082"/>
    </source>
</evidence>
<dbReference type="Pfam" id="PF02182">
    <property type="entry name" value="SAD_SRA"/>
    <property type="match status" value="1"/>
</dbReference>
<feature type="region of interest" description="Disordered" evidence="2">
    <location>
        <begin position="928"/>
        <end position="975"/>
    </location>
</feature>
<dbReference type="OrthoDB" id="445341at2759"/>
<dbReference type="CDD" id="cd04508">
    <property type="entry name" value="Tudor_SF"/>
    <property type="match status" value="1"/>
</dbReference>
<sequence length="1038" mass="116722">MCMIFRHGRRRPVAFDSGAPCDPSEWRRFGLHEHGSVSDCLEALVDEVAAGGGGERGGRDILKGPEGRCGVNFGHPREESVIGEGDLTSRTAIYQNFAHNSDQRGVSGNLVAGADAVVVARVDGNVRERDGLRWLRYTSMRKQGGGAMAVSFNNGSPIRVFRSSSASETMFRPVIHSRSSGHQAAVLRYDGIYRIVRMIDNEGEDTAELPQPEQGEEKPQWTFFLERAPTLGERDGEGMWKDWKPEYCNHMTLKDLWQRIQVLNRIPEPERTSDVPHVNEDANMMMQSDAFAARAITTCVNDLVNAAIGEPGNLGKASGHEVYGQAWLKEKKQEWGYERSEKRIGRTLNRQWVRPAVSCCLSDMCMELERRELDARDCVEAVLSDAVDDVVMRSTADVQDTETEFGSGFGGWLRTRKPDAVSVSVNGKLLEGALPCNTAWSRIRGSKLVSVEKLKLAMREWQRKFLERVEAARNDEDFMKKVKASEKKKKKGLSKLRYTCVVVSRSRGRLYKIRSVDGSFDGEKELDAEEGDWFYEAVDFGEEAMPADLRSGDRICVHFPRDASAVVDDEEVRLEVEGLEGMGKRYLCTVKVSEDGGWELRCQKRKDDEIEIVPAHIEGNDRGGKVVKKKAPKKKDKLEEYFENSFLFNPRQDAWCFADARRFLGEGGREVVEGDTVWVCWPNVVGVGGKRGRRRPRKKTKATKRKPKYTKAVVEKAKVVVKKPELEFKFKVKDRVEARYHGWKPCGPDMHPVLTMYSGEITKAYARSGKQTYEIFFDDGTKDLRVMEEHIILEAAGGHGGGRGGGGGGGSQKRKRMIKKEMVEVKAEEFEEGQVVEALWEAKHGGEEWYGGRIIAVKEMRAGRVTYDVKYDDGETERGIEPRFIRKGRKKKSGKRGGGGVVVKIEGGGIVKEEEEVKEEEVKKVKVEVKEQEKPPKSTPKSKKRGGGGSSSSSSAAVTPSPSKKPKKRVDFSDGQEVDAVWRGGEGRKSWHHCVVVRRYERRGGRGISYDLRYEDGDVETGVEERFVRGRRRRGRKE</sequence>